<dbReference type="InterPro" id="IPR001478">
    <property type="entry name" value="PDZ"/>
</dbReference>
<dbReference type="InterPro" id="IPR036249">
    <property type="entry name" value="Thioredoxin-like_sf"/>
</dbReference>
<dbReference type="Gene3D" id="3.40.30.10">
    <property type="entry name" value="Glutaredoxin"/>
    <property type="match status" value="1"/>
</dbReference>
<dbReference type="GO" id="GO:0006508">
    <property type="term" value="P:proteolysis"/>
    <property type="evidence" value="ECO:0007669"/>
    <property type="project" value="UniProtKB-KW"/>
</dbReference>
<dbReference type="InterPro" id="IPR004387">
    <property type="entry name" value="Pept_M50_Zn"/>
</dbReference>
<sequence precursor="true">MWKCFLVTAALLVQFTTVSFAQTREEKVKQDRAHVESTGYWIYNDLEQGFQAAKESNKPLLVVLRCIPCEECVKLDEQLMEQDQNLKPLMDQFVRVRLISTNGLDLSLFQYDYDQSFAVFMLNPDRTIYGRFGTRSHRTMWSEDVSIAGLRKAIEGALELHKSYETTKDSLAGKQGTKPLVASPEKFPLLAGKYKSRINEKQNIVKSCIHCHQIGDAQRDYYLRDQKPLPDQILFSYPHPKILGLILDPQEKARVQEVTADSIAAQAGFKPGDQIISMQGQPLLSIADVQWVLQHAKETDQLAARVNRGGQELDLTMVLPKGWRRKDDLSWRVSSWPLRRMVLGGAVLEEATREERKQIGLTMASPDMTLRIKHLGQYGAHAAAKKAGFQKGDLILSYNGRKDLKRETDLLAYGVNEFKPGESVPVTVLRDGKQLSMHLPRQE</sequence>
<evidence type="ECO:0000313" key="5">
    <source>
        <dbReference type="Proteomes" id="UP000316855"/>
    </source>
</evidence>
<evidence type="ECO:0000259" key="3">
    <source>
        <dbReference type="SMART" id="SM00228"/>
    </source>
</evidence>
<dbReference type="PANTHER" id="PTHR42837:SF2">
    <property type="entry name" value="MEMBRANE METALLOPROTEASE ARASP2, CHLOROPLASTIC-RELATED"/>
    <property type="match status" value="1"/>
</dbReference>
<feature type="domain" description="PDZ" evidence="3">
    <location>
        <begin position="357"/>
        <end position="432"/>
    </location>
</feature>
<dbReference type="SMART" id="SM00228">
    <property type="entry name" value="PDZ"/>
    <property type="match status" value="2"/>
</dbReference>
<comment type="cofactor">
    <cofactor evidence="1">
        <name>Zn(2+)</name>
        <dbReference type="ChEBI" id="CHEBI:29105"/>
    </cofactor>
</comment>
<reference evidence="4 5" key="1">
    <citation type="submission" date="2019-02" db="EMBL/GenBank/DDBJ databases">
        <title>Deep-cultivation of Planctomycetes and their phenomic and genomic characterization uncovers novel biology.</title>
        <authorList>
            <person name="Wiegand S."/>
            <person name="Jogler M."/>
            <person name="Boedeker C."/>
            <person name="Pinto D."/>
            <person name="Vollmers J."/>
            <person name="Rivas-Marin E."/>
            <person name="Kohn T."/>
            <person name="Peeters S.H."/>
            <person name="Heuer A."/>
            <person name="Rast P."/>
            <person name="Oberbeckmann S."/>
            <person name="Bunk B."/>
            <person name="Jeske O."/>
            <person name="Meyerdierks A."/>
            <person name="Storesund J.E."/>
            <person name="Kallscheuer N."/>
            <person name="Luecker S."/>
            <person name="Lage O.M."/>
            <person name="Pohl T."/>
            <person name="Merkel B.J."/>
            <person name="Hornburger P."/>
            <person name="Mueller R.-W."/>
            <person name="Bruemmer F."/>
            <person name="Labrenz M."/>
            <person name="Spormann A.M."/>
            <person name="Op den Camp H."/>
            <person name="Overmann J."/>
            <person name="Amann R."/>
            <person name="Jetten M.S.M."/>
            <person name="Mascher T."/>
            <person name="Medema M.H."/>
            <person name="Devos D.P."/>
            <person name="Kaster A.-K."/>
            <person name="Ovreas L."/>
            <person name="Rohde M."/>
            <person name="Galperin M.Y."/>
            <person name="Jogler C."/>
        </authorList>
    </citation>
    <scope>NUCLEOTIDE SEQUENCE [LARGE SCALE GENOMIC DNA]</scope>
    <source>
        <strain evidence="4 5">Pan161</strain>
    </source>
</reference>
<dbReference type="NCBIfam" id="NF041199">
    <property type="entry name" value="trx7_PDZ_seleno"/>
    <property type="match status" value="1"/>
</dbReference>
<protein>
    <submittedName>
        <fullName evidence="4">Serine endoprotease</fullName>
    </submittedName>
</protein>
<dbReference type="GO" id="GO:0016020">
    <property type="term" value="C:membrane"/>
    <property type="evidence" value="ECO:0007669"/>
    <property type="project" value="InterPro"/>
</dbReference>
<dbReference type="CDD" id="cd06779">
    <property type="entry name" value="cpPDZ_Deg_HtrA-like"/>
    <property type="match status" value="1"/>
</dbReference>
<proteinExistence type="predicted"/>
<dbReference type="PANTHER" id="PTHR42837">
    <property type="entry name" value="REGULATOR OF SIGMA-E PROTEASE RSEP"/>
    <property type="match status" value="1"/>
</dbReference>
<dbReference type="GO" id="GO:0004222">
    <property type="term" value="F:metalloendopeptidase activity"/>
    <property type="evidence" value="ECO:0007669"/>
    <property type="project" value="InterPro"/>
</dbReference>
<dbReference type="RefSeq" id="WP_145231455.1">
    <property type="nucleotide sequence ID" value="NZ_CP036343.1"/>
</dbReference>
<keyword evidence="4" id="KW-0645">Protease</keyword>
<dbReference type="Proteomes" id="UP000316855">
    <property type="component" value="Chromosome"/>
</dbReference>
<feature type="domain" description="PDZ" evidence="3">
    <location>
        <begin position="241"/>
        <end position="310"/>
    </location>
</feature>
<dbReference type="OrthoDB" id="259755at2"/>
<dbReference type="EMBL" id="CP036343">
    <property type="protein sequence ID" value="QDT93495.1"/>
    <property type="molecule type" value="Genomic_DNA"/>
</dbReference>
<evidence type="ECO:0000256" key="1">
    <source>
        <dbReference type="ARBA" id="ARBA00001947"/>
    </source>
</evidence>
<dbReference type="Gene3D" id="2.30.42.10">
    <property type="match status" value="2"/>
</dbReference>
<keyword evidence="4" id="KW-0378">Hydrolase</keyword>
<evidence type="ECO:0000256" key="2">
    <source>
        <dbReference type="SAM" id="SignalP"/>
    </source>
</evidence>
<dbReference type="Pfam" id="PF13180">
    <property type="entry name" value="PDZ_2"/>
    <property type="match status" value="2"/>
</dbReference>
<keyword evidence="5" id="KW-1185">Reference proteome</keyword>
<dbReference type="AlphaFoldDB" id="A0A517VKL4"/>
<dbReference type="InterPro" id="IPR036034">
    <property type="entry name" value="PDZ_sf"/>
</dbReference>
<dbReference type="KEGG" id="gax:Pan161_51750"/>
<feature type="chain" id="PRO_5022134682" evidence="2">
    <location>
        <begin position="22"/>
        <end position="443"/>
    </location>
</feature>
<name>A0A517VKL4_9PLAN</name>
<accession>A0A517VKL4</accession>
<dbReference type="Pfam" id="PF13899">
    <property type="entry name" value="Thioredoxin_7"/>
    <property type="match status" value="1"/>
</dbReference>
<dbReference type="SUPFAM" id="SSF50156">
    <property type="entry name" value="PDZ domain-like"/>
    <property type="match status" value="2"/>
</dbReference>
<feature type="signal peptide" evidence="2">
    <location>
        <begin position="1"/>
        <end position="21"/>
    </location>
</feature>
<evidence type="ECO:0000313" key="4">
    <source>
        <dbReference type="EMBL" id="QDT93495.1"/>
    </source>
</evidence>
<organism evidence="4 5">
    <name type="scientific">Gimesia algae</name>
    <dbReference type="NCBI Taxonomy" id="2527971"/>
    <lineage>
        <taxon>Bacteria</taxon>
        <taxon>Pseudomonadati</taxon>
        <taxon>Planctomycetota</taxon>
        <taxon>Planctomycetia</taxon>
        <taxon>Planctomycetales</taxon>
        <taxon>Planctomycetaceae</taxon>
        <taxon>Gimesia</taxon>
    </lineage>
</organism>
<gene>
    <name evidence="4" type="ORF">Pan161_51750</name>
</gene>
<keyword evidence="2" id="KW-0732">Signal</keyword>
<dbReference type="SUPFAM" id="SSF52833">
    <property type="entry name" value="Thioredoxin-like"/>
    <property type="match status" value="1"/>
</dbReference>